<dbReference type="Proteomes" id="UP001632038">
    <property type="component" value="Unassembled WGS sequence"/>
</dbReference>
<dbReference type="FunFam" id="3.30.40.10:FF:000358">
    <property type="entry name" value="RBR-type E3 ubiquitin transferase"/>
    <property type="match status" value="1"/>
</dbReference>
<evidence type="ECO:0000256" key="4">
    <source>
        <dbReference type="ARBA" id="ARBA00005884"/>
    </source>
</evidence>
<evidence type="ECO:0000259" key="15">
    <source>
        <dbReference type="PROSITE" id="PS50908"/>
    </source>
</evidence>
<dbReference type="GO" id="GO:0008270">
    <property type="term" value="F:zinc ion binding"/>
    <property type="evidence" value="ECO:0007669"/>
    <property type="project" value="UniProtKB-KW"/>
</dbReference>
<feature type="domain" description="RING-type" evidence="16">
    <location>
        <begin position="367"/>
        <end position="594"/>
    </location>
</feature>
<feature type="domain" description="RING-type" evidence="14">
    <location>
        <begin position="371"/>
        <end position="419"/>
    </location>
</feature>
<dbReference type="PROSITE" id="PS00518">
    <property type="entry name" value="ZF_RING_1"/>
    <property type="match status" value="1"/>
</dbReference>
<keyword evidence="8" id="KW-0677">Repeat</keyword>
<comment type="caution">
    <text evidence="17">The sequence shown here is derived from an EMBL/GenBank/DDBJ whole genome shotgun (WGS) entry which is preliminary data.</text>
</comment>
<accession>A0ABD3E634</accession>
<dbReference type="Gene3D" id="3.10.110.10">
    <property type="entry name" value="Ubiquitin Conjugating Enzyme"/>
    <property type="match status" value="1"/>
</dbReference>
<dbReference type="Pfam" id="PF05773">
    <property type="entry name" value="RWD"/>
    <property type="match status" value="1"/>
</dbReference>
<dbReference type="InterPro" id="IPR017907">
    <property type="entry name" value="Znf_RING_CS"/>
</dbReference>
<keyword evidence="11" id="KW-0862">Zinc</keyword>
<dbReference type="InterPro" id="IPR031127">
    <property type="entry name" value="E3_UB_ligase_RBR"/>
</dbReference>
<feature type="compositionally biased region" description="Low complexity" evidence="13">
    <location>
        <begin position="35"/>
        <end position="55"/>
    </location>
</feature>
<dbReference type="CDD" id="cd23134">
    <property type="entry name" value="RING-HC_ITT1-like"/>
    <property type="match status" value="1"/>
</dbReference>
<dbReference type="InterPro" id="IPR044066">
    <property type="entry name" value="TRIAD_supradom"/>
</dbReference>
<dbReference type="Pfam" id="PF26200">
    <property type="entry name" value="Rcat_RNF216"/>
    <property type="match status" value="1"/>
</dbReference>
<comment type="cofactor">
    <cofactor evidence="2">
        <name>Zn(2+)</name>
        <dbReference type="ChEBI" id="CHEBI:29105"/>
    </cofactor>
</comment>
<feature type="compositionally biased region" description="Basic residues" evidence="13">
    <location>
        <begin position="57"/>
        <end position="77"/>
    </location>
</feature>
<feature type="region of interest" description="Disordered" evidence="13">
    <location>
        <begin position="1"/>
        <end position="102"/>
    </location>
</feature>
<dbReference type="SMART" id="SM00647">
    <property type="entry name" value="IBR"/>
    <property type="match status" value="2"/>
</dbReference>
<dbReference type="PROSITE" id="PS50908">
    <property type="entry name" value="RWD"/>
    <property type="match status" value="1"/>
</dbReference>
<evidence type="ECO:0000256" key="11">
    <source>
        <dbReference type="ARBA" id="ARBA00022833"/>
    </source>
</evidence>
<evidence type="ECO:0000256" key="5">
    <source>
        <dbReference type="ARBA" id="ARBA00012251"/>
    </source>
</evidence>
<dbReference type="GO" id="GO:0061630">
    <property type="term" value="F:ubiquitin protein ligase activity"/>
    <property type="evidence" value="ECO:0007669"/>
    <property type="project" value="UniProtKB-EC"/>
</dbReference>
<organism evidence="17 18">
    <name type="scientific">Castilleja foliolosa</name>
    <dbReference type="NCBI Taxonomy" id="1961234"/>
    <lineage>
        <taxon>Eukaryota</taxon>
        <taxon>Viridiplantae</taxon>
        <taxon>Streptophyta</taxon>
        <taxon>Embryophyta</taxon>
        <taxon>Tracheophyta</taxon>
        <taxon>Spermatophyta</taxon>
        <taxon>Magnoliopsida</taxon>
        <taxon>eudicotyledons</taxon>
        <taxon>Gunneridae</taxon>
        <taxon>Pentapetalae</taxon>
        <taxon>asterids</taxon>
        <taxon>lamiids</taxon>
        <taxon>Lamiales</taxon>
        <taxon>Orobanchaceae</taxon>
        <taxon>Pedicularideae</taxon>
        <taxon>Castillejinae</taxon>
        <taxon>Castilleja</taxon>
    </lineage>
</organism>
<evidence type="ECO:0000256" key="7">
    <source>
        <dbReference type="ARBA" id="ARBA00022723"/>
    </source>
</evidence>
<dbReference type="Gene3D" id="1.20.120.1750">
    <property type="match status" value="1"/>
</dbReference>
<evidence type="ECO:0000256" key="2">
    <source>
        <dbReference type="ARBA" id="ARBA00001947"/>
    </source>
</evidence>
<evidence type="ECO:0000259" key="16">
    <source>
        <dbReference type="PROSITE" id="PS51873"/>
    </source>
</evidence>
<dbReference type="AlphaFoldDB" id="A0ABD3E634"/>
<comment type="catalytic activity">
    <reaction evidence="1">
        <text>[E2 ubiquitin-conjugating enzyme]-S-ubiquitinyl-L-cysteine + [acceptor protein]-L-lysine = [E2 ubiquitin-conjugating enzyme]-L-cysteine + [acceptor protein]-N(6)-ubiquitinyl-L-lysine.</text>
        <dbReference type="EC" id="2.3.2.31"/>
    </reaction>
</comment>
<dbReference type="CDD" id="cd23820">
    <property type="entry name" value="RWD_RNF14"/>
    <property type="match status" value="1"/>
</dbReference>
<dbReference type="SUPFAM" id="SSF54495">
    <property type="entry name" value="UBC-like"/>
    <property type="match status" value="1"/>
</dbReference>
<dbReference type="EMBL" id="JAVIJP010000007">
    <property type="protein sequence ID" value="KAL3649607.1"/>
    <property type="molecule type" value="Genomic_DNA"/>
</dbReference>
<keyword evidence="10" id="KW-0833">Ubl conjugation pathway</keyword>
<keyword evidence="18" id="KW-1185">Reference proteome</keyword>
<evidence type="ECO:0000256" key="1">
    <source>
        <dbReference type="ARBA" id="ARBA00001798"/>
    </source>
</evidence>
<keyword evidence="7" id="KW-0479">Metal-binding</keyword>
<keyword evidence="6" id="KW-0808">Transferase</keyword>
<feature type="domain" description="RWD" evidence="15">
    <location>
        <begin position="180"/>
        <end position="316"/>
    </location>
</feature>
<dbReference type="InterPro" id="IPR001841">
    <property type="entry name" value="Znf_RING"/>
</dbReference>
<feature type="compositionally biased region" description="Basic and acidic residues" evidence="13">
    <location>
        <begin position="1"/>
        <end position="19"/>
    </location>
</feature>
<dbReference type="PROSITE" id="PS50089">
    <property type="entry name" value="ZF_RING_2"/>
    <property type="match status" value="1"/>
</dbReference>
<reference evidence="18" key="1">
    <citation type="journal article" date="2024" name="IScience">
        <title>Strigolactones Initiate the Formation of Haustorium-like Structures in Castilleja.</title>
        <authorList>
            <person name="Buerger M."/>
            <person name="Peterson D."/>
            <person name="Chory J."/>
        </authorList>
    </citation>
    <scope>NUCLEOTIDE SEQUENCE [LARGE SCALE GENOMIC DNA]</scope>
</reference>
<evidence type="ECO:0000256" key="9">
    <source>
        <dbReference type="ARBA" id="ARBA00022771"/>
    </source>
</evidence>
<evidence type="ECO:0000256" key="8">
    <source>
        <dbReference type="ARBA" id="ARBA00022737"/>
    </source>
</evidence>
<sequence length="675" mass="77567">MSGYRRDRNKNSHRRDENWTPKPILDQHTQTHETSLSPSTPHEASSSSHQNNQNHPQFRKNSRRSTRNRGRKYRYIKKTKEEDEGDSNSNLEIDSNLNGEEYSVGGSGSGLDLGSSNCENEVHRDDNGKCHENVEGLNSGDEVGDDQIHKRLKELKLNSGVEEHELPEELLAINQQLQEDELLAMESIYGDNIIILDNQSGLKSFQVNIHVEVPNGIRITTKFNSSNSHEKSDVNDVSDFSYSFQVEYLPPIVLTCLLPLSYPSKSPPYFTISVKWLGSTKISGLCRKLDSIWLEQAGQEVIYQWVEWLQNCTLSHLCFDNEIVLDPYGVRHDEDRRAISQSVLPDIVIPLMKSYNAEKHYEDFCRNIQECSICLGEFPGSEFNKLPCQHFFCGTCLKTFTDIHIMDGTVLKIKCPEPKCDGMVPPSLLKKLVGEEEFERWETLVLEKTLESMTDVVHCPRCETACLQDKDDHAQCSKCYYSFCTLCNDRRHVGVACMTPEMKLLILQERQNSTSLKSEQRRREQDMINELLSVREIIRFAKQCPSCNMAISRTEGCNKMVCQNCGKYFCYRCNQAITGYEHFRDESCELFPREEIQRWEERMDERQAIGQIQAHLNAGQGHPCPTCRQLNIKVGNNNHIFCWACANHYCYLCRKLVRRSTEHYGPKGCKQHTAG</sequence>
<dbReference type="FunFam" id="1.20.120.1750:FF:000029">
    <property type="entry name" value="RBR-type E3 ubiquitin transferase"/>
    <property type="match status" value="1"/>
</dbReference>
<dbReference type="SMART" id="SM00184">
    <property type="entry name" value="RING"/>
    <property type="match status" value="3"/>
</dbReference>
<dbReference type="PANTHER" id="PTHR11685">
    <property type="entry name" value="RBR FAMILY RING FINGER AND IBR DOMAIN-CONTAINING"/>
    <property type="match status" value="1"/>
</dbReference>
<dbReference type="Gene3D" id="3.30.40.10">
    <property type="entry name" value="Zinc/RING finger domain, C3HC4 (zinc finger)"/>
    <property type="match status" value="1"/>
</dbReference>
<evidence type="ECO:0000256" key="3">
    <source>
        <dbReference type="ARBA" id="ARBA00003976"/>
    </source>
</evidence>
<dbReference type="EC" id="2.3.2.31" evidence="5"/>
<dbReference type="PROSITE" id="PS51873">
    <property type="entry name" value="TRIAD"/>
    <property type="match status" value="1"/>
</dbReference>
<name>A0ABD3E634_9LAMI</name>
<evidence type="ECO:0000256" key="10">
    <source>
        <dbReference type="ARBA" id="ARBA00022786"/>
    </source>
</evidence>
<dbReference type="SMART" id="SM00591">
    <property type="entry name" value="RWD"/>
    <property type="match status" value="1"/>
</dbReference>
<keyword evidence="9 12" id="KW-0863">Zinc-finger</keyword>
<evidence type="ECO:0000313" key="17">
    <source>
        <dbReference type="EMBL" id="KAL3649607.1"/>
    </source>
</evidence>
<gene>
    <name evidence="17" type="ORF">CASFOL_006010</name>
</gene>
<protein>
    <recommendedName>
        <fullName evidence="5">RBR-type E3 ubiquitin transferase</fullName>
        <ecNumber evidence="5">2.3.2.31</ecNumber>
    </recommendedName>
</protein>
<evidence type="ECO:0000256" key="12">
    <source>
        <dbReference type="PROSITE-ProRule" id="PRU00175"/>
    </source>
</evidence>
<evidence type="ECO:0000256" key="13">
    <source>
        <dbReference type="SAM" id="MobiDB-lite"/>
    </source>
</evidence>
<dbReference type="InterPro" id="IPR016135">
    <property type="entry name" value="UBQ-conjugating_enzyme/RWD"/>
</dbReference>
<evidence type="ECO:0000259" key="14">
    <source>
        <dbReference type="PROSITE" id="PS50089"/>
    </source>
</evidence>
<comment type="similarity">
    <text evidence="4">Belongs to the RBR family. Ariadne subfamily.</text>
</comment>
<dbReference type="SUPFAM" id="SSF57850">
    <property type="entry name" value="RING/U-box"/>
    <property type="match status" value="4"/>
</dbReference>
<dbReference type="Pfam" id="PF01485">
    <property type="entry name" value="IBR"/>
    <property type="match status" value="1"/>
</dbReference>
<dbReference type="InterPro" id="IPR006575">
    <property type="entry name" value="RWD_dom"/>
</dbReference>
<comment type="function">
    <text evidence="3">Might act as an E3 ubiquitin-protein ligase, or as part of E3 complex, which accepts ubiquitin from specific E2 ubiquitin-conjugating enzymes and then transfers it to substrates.</text>
</comment>
<dbReference type="InterPro" id="IPR013083">
    <property type="entry name" value="Znf_RING/FYVE/PHD"/>
</dbReference>
<evidence type="ECO:0000313" key="18">
    <source>
        <dbReference type="Proteomes" id="UP001632038"/>
    </source>
</evidence>
<evidence type="ECO:0000256" key="6">
    <source>
        <dbReference type="ARBA" id="ARBA00022679"/>
    </source>
</evidence>
<feature type="compositionally biased region" description="Polar residues" evidence="13">
    <location>
        <begin position="87"/>
        <end position="98"/>
    </location>
</feature>
<dbReference type="CDD" id="cd20341">
    <property type="entry name" value="BRcat_RBR_RNF14"/>
    <property type="match status" value="1"/>
</dbReference>
<dbReference type="InterPro" id="IPR002867">
    <property type="entry name" value="IBR_dom"/>
</dbReference>
<proteinExistence type="inferred from homology"/>